<protein>
    <submittedName>
        <fullName evidence="4">Mitochodrial transcription termination factor-related protein</fullName>
    </submittedName>
</protein>
<dbReference type="EMBL" id="AWUE01017012">
    <property type="protein sequence ID" value="OMO88720.1"/>
    <property type="molecule type" value="Genomic_DNA"/>
</dbReference>
<keyword evidence="2" id="KW-0804">Transcription</keyword>
<sequence>MIHSFCNKQHYIRGSIITRILPSFKDVNFPQINGIVSFGIRYLSGNSTDEHSFTISYLINSCGLSPQSALALSKKVRIETPQKPDSAISFFRNHGFSQTQITKLVTRFPTLLLCKPEKTLLPKFQFFYSVGMSVSDLAKLLSSSPHFLHNSLDSRIIPSFNFFKDFIRCGDDKVLVAIKRFPGGLRRDFQSHAAANIAILRECGVPESKIVTHFVCQPRTFYASHEKFKRTVEQIKKLGLNPLKSLFLTAVQVLVQISKSTQERKCNVFKDWGWSDEEIVSAFGRFPCCIGYSEHKIKSNMDFFVNTMGLKSSYIANNPNLLAYSLKKRIIPRFAVYQYLLSKGLIKKEISISTLFSLAENKFLQKFVTRYDDPHLLKLYEEKLGISKS</sequence>
<evidence type="ECO:0000313" key="5">
    <source>
        <dbReference type="Proteomes" id="UP000187203"/>
    </source>
</evidence>
<evidence type="ECO:0000256" key="2">
    <source>
        <dbReference type="ARBA" id="ARBA00022472"/>
    </source>
</evidence>
<dbReference type="PANTHER" id="PTHR13068:SF166">
    <property type="entry name" value="TRANSCRIPTION TERMINATION FACTOR MTERF15, MITOCHONDRIAL-LIKE"/>
    <property type="match status" value="1"/>
</dbReference>
<evidence type="ECO:0000313" key="4">
    <source>
        <dbReference type="EMBL" id="OMO88720.1"/>
    </source>
</evidence>
<evidence type="ECO:0000256" key="3">
    <source>
        <dbReference type="ARBA" id="ARBA00022946"/>
    </source>
</evidence>
<dbReference type="STRING" id="93759.A0A1R3J1Q4"/>
<dbReference type="InterPro" id="IPR003690">
    <property type="entry name" value="MTERF"/>
</dbReference>
<keyword evidence="3" id="KW-0809">Transit peptide</keyword>
<comment type="similarity">
    <text evidence="1">Belongs to the mTERF family.</text>
</comment>
<accession>A0A1R3J1Q4</accession>
<dbReference type="OrthoDB" id="637682at2759"/>
<dbReference type="FunFam" id="1.25.70.10:FF:000001">
    <property type="entry name" value="Mitochondrial transcription termination factor-like"/>
    <property type="match status" value="1"/>
</dbReference>
<name>A0A1R3J1Q4_9ROSI</name>
<evidence type="ECO:0000256" key="1">
    <source>
        <dbReference type="ARBA" id="ARBA00007692"/>
    </source>
</evidence>
<gene>
    <name evidence="4" type="ORF">COLO4_20105</name>
</gene>
<dbReference type="Gene3D" id="1.25.70.10">
    <property type="entry name" value="Transcription termination factor 3, mitochondrial"/>
    <property type="match status" value="1"/>
</dbReference>
<dbReference type="GO" id="GO:0006353">
    <property type="term" value="P:DNA-templated transcription termination"/>
    <property type="evidence" value="ECO:0007669"/>
    <property type="project" value="UniProtKB-KW"/>
</dbReference>
<keyword evidence="5" id="KW-1185">Reference proteome</keyword>
<dbReference type="PANTHER" id="PTHR13068">
    <property type="entry name" value="CGI-12 PROTEIN-RELATED"/>
    <property type="match status" value="1"/>
</dbReference>
<dbReference type="SMART" id="SM00733">
    <property type="entry name" value="Mterf"/>
    <property type="match status" value="4"/>
</dbReference>
<dbReference type="Proteomes" id="UP000187203">
    <property type="component" value="Unassembled WGS sequence"/>
</dbReference>
<dbReference type="Pfam" id="PF02536">
    <property type="entry name" value="mTERF"/>
    <property type="match status" value="1"/>
</dbReference>
<keyword evidence="2" id="KW-0806">Transcription termination</keyword>
<organism evidence="4 5">
    <name type="scientific">Corchorus olitorius</name>
    <dbReference type="NCBI Taxonomy" id="93759"/>
    <lineage>
        <taxon>Eukaryota</taxon>
        <taxon>Viridiplantae</taxon>
        <taxon>Streptophyta</taxon>
        <taxon>Embryophyta</taxon>
        <taxon>Tracheophyta</taxon>
        <taxon>Spermatophyta</taxon>
        <taxon>Magnoliopsida</taxon>
        <taxon>eudicotyledons</taxon>
        <taxon>Gunneridae</taxon>
        <taxon>Pentapetalae</taxon>
        <taxon>rosids</taxon>
        <taxon>malvids</taxon>
        <taxon>Malvales</taxon>
        <taxon>Malvaceae</taxon>
        <taxon>Grewioideae</taxon>
        <taxon>Apeibeae</taxon>
        <taxon>Corchorus</taxon>
    </lineage>
</organism>
<dbReference type="GO" id="GO:0003676">
    <property type="term" value="F:nucleic acid binding"/>
    <property type="evidence" value="ECO:0007669"/>
    <property type="project" value="InterPro"/>
</dbReference>
<reference evidence="5" key="1">
    <citation type="submission" date="2013-09" db="EMBL/GenBank/DDBJ databases">
        <title>Corchorus olitorius genome sequencing.</title>
        <authorList>
            <person name="Alam M."/>
            <person name="Haque M.S."/>
            <person name="Islam M.S."/>
            <person name="Emdad E.M."/>
            <person name="Islam M.M."/>
            <person name="Ahmed B."/>
            <person name="Halim A."/>
            <person name="Hossen Q.M.M."/>
            <person name="Hossain M.Z."/>
            <person name="Ahmed R."/>
            <person name="Khan M.M."/>
            <person name="Islam R."/>
            <person name="Rashid M.M."/>
            <person name="Khan S.A."/>
            <person name="Rahman M.S."/>
            <person name="Alam M."/>
            <person name="Yahiya A.S."/>
            <person name="Khan M.S."/>
            <person name="Azam M.S."/>
            <person name="Haque T."/>
            <person name="Lashkar M.Z.H."/>
            <person name="Akhand A.I."/>
            <person name="Morshed G."/>
            <person name="Roy S."/>
            <person name="Uddin K.S."/>
            <person name="Rabeya T."/>
            <person name="Hossain A.S."/>
            <person name="Chowdhury A."/>
            <person name="Snigdha A.R."/>
            <person name="Mortoza M.S."/>
            <person name="Matin S.A."/>
            <person name="Hoque S.M.E."/>
            <person name="Islam M.K."/>
            <person name="Roy D.K."/>
            <person name="Haider R."/>
            <person name="Moosa M.M."/>
            <person name="Elias S.M."/>
            <person name="Hasan A.M."/>
            <person name="Jahan S."/>
            <person name="Shafiuddin M."/>
            <person name="Mahmood N."/>
            <person name="Shommy N.S."/>
        </authorList>
    </citation>
    <scope>NUCLEOTIDE SEQUENCE [LARGE SCALE GENOMIC DNA]</scope>
    <source>
        <strain evidence="5">cv. O-4</strain>
    </source>
</reference>
<proteinExistence type="inferred from homology"/>
<comment type="caution">
    <text evidence="4">The sequence shown here is derived from an EMBL/GenBank/DDBJ whole genome shotgun (WGS) entry which is preliminary data.</text>
</comment>
<dbReference type="InterPro" id="IPR038538">
    <property type="entry name" value="MTERF_sf"/>
</dbReference>
<dbReference type="AlphaFoldDB" id="A0A1R3J1Q4"/>
<keyword evidence="2" id="KW-0805">Transcription regulation</keyword>